<feature type="region of interest" description="Disordered" evidence="3">
    <location>
        <begin position="143"/>
        <end position="164"/>
    </location>
</feature>
<evidence type="ECO:0000313" key="4">
    <source>
        <dbReference type="EMBL" id="KAJ4441144.1"/>
    </source>
</evidence>
<evidence type="ECO:0008006" key="6">
    <source>
        <dbReference type="Google" id="ProtNLM"/>
    </source>
</evidence>
<protein>
    <recommendedName>
        <fullName evidence="6">Cuticle protein</fullName>
    </recommendedName>
</protein>
<accession>A0ABQ8T3T9</accession>
<dbReference type="PRINTS" id="PR00947">
    <property type="entry name" value="CUTICLE"/>
</dbReference>
<feature type="compositionally biased region" description="Low complexity" evidence="3">
    <location>
        <begin position="143"/>
        <end position="152"/>
    </location>
</feature>
<feature type="non-terminal residue" evidence="4">
    <location>
        <position position="1"/>
    </location>
</feature>
<keyword evidence="5" id="KW-1185">Reference proteome</keyword>
<dbReference type="Proteomes" id="UP001148838">
    <property type="component" value="Unassembled WGS sequence"/>
</dbReference>
<dbReference type="InterPro" id="IPR031311">
    <property type="entry name" value="CHIT_BIND_RR_consensus"/>
</dbReference>
<evidence type="ECO:0000256" key="3">
    <source>
        <dbReference type="SAM" id="MobiDB-lite"/>
    </source>
</evidence>
<proteinExistence type="predicted"/>
<comment type="caution">
    <text evidence="4">The sequence shown here is derived from an EMBL/GenBank/DDBJ whole genome shotgun (WGS) entry which is preliminary data.</text>
</comment>
<keyword evidence="1 2" id="KW-0193">Cuticle</keyword>
<evidence type="ECO:0000256" key="2">
    <source>
        <dbReference type="PROSITE-ProRule" id="PRU00497"/>
    </source>
</evidence>
<evidence type="ECO:0000256" key="1">
    <source>
        <dbReference type="ARBA" id="ARBA00022460"/>
    </source>
</evidence>
<organism evidence="4 5">
    <name type="scientific">Periplaneta americana</name>
    <name type="common">American cockroach</name>
    <name type="synonym">Blatta americana</name>
    <dbReference type="NCBI Taxonomy" id="6978"/>
    <lineage>
        <taxon>Eukaryota</taxon>
        <taxon>Metazoa</taxon>
        <taxon>Ecdysozoa</taxon>
        <taxon>Arthropoda</taxon>
        <taxon>Hexapoda</taxon>
        <taxon>Insecta</taxon>
        <taxon>Pterygota</taxon>
        <taxon>Neoptera</taxon>
        <taxon>Polyneoptera</taxon>
        <taxon>Dictyoptera</taxon>
        <taxon>Blattodea</taxon>
        <taxon>Blattoidea</taxon>
        <taxon>Blattidae</taxon>
        <taxon>Blattinae</taxon>
        <taxon>Periplaneta</taxon>
    </lineage>
</organism>
<evidence type="ECO:0000313" key="5">
    <source>
        <dbReference type="Proteomes" id="UP001148838"/>
    </source>
</evidence>
<gene>
    <name evidence="4" type="ORF">ANN_10994</name>
</gene>
<dbReference type="PROSITE" id="PS51155">
    <property type="entry name" value="CHIT_BIND_RR_2"/>
    <property type="match status" value="1"/>
</dbReference>
<dbReference type="InterPro" id="IPR051217">
    <property type="entry name" value="Insect_Cuticle_Struc_Prot"/>
</dbReference>
<name>A0ABQ8T3T9_PERAM</name>
<sequence>LLPLLIALLYLQPNPHYQFAFDVKDDEFTNYQNRKEQREGGKISGSYSVVDSDGFIRTVKYTADPLEGFKAQVTREPTNIVVKIPTPPPQQEQVQEPQQYVAARPAPAPARQPYAQIYNSVAAQPTPEQLAQLRALARQQFSAVPQPHAAGPAPAPAPAPAPVQYQGVQPQLQYAPLPAAPRPKAVKAGAIGFAAQQPAGPSVVYQAYQQ</sequence>
<reference evidence="4 5" key="1">
    <citation type="journal article" date="2022" name="Allergy">
        <title>Genome assembly and annotation of Periplaneta americana reveal a comprehensive cockroach allergen profile.</title>
        <authorList>
            <person name="Wang L."/>
            <person name="Xiong Q."/>
            <person name="Saelim N."/>
            <person name="Wang L."/>
            <person name="Nong W."/>
            <person name="Wan A.T."/>
            <person name="Shi M."/>
            <person name="Liu X."/>
            <person name="Cao Q."/>
            <person name="Hui J.H.L."/>
            <person name="Sookrung N."/>
            <person name="Leung T.F."/>
            <person name="Tungtrongchitr A."/>
            <person name="Tsui S.K.W."/>
        </authorList>
    </citation>
    <scope>NUCLEOTIDE SEQUENCE [LARGE SCALE GENOMIC DNA]</scope>
    <source>
        <strain evidence="4">PWHHKU_190912</strain>
    </source>
</reference>
<dbReference type="InterPro" id="IPR000618">
    <property type="entry name" value="Insect_cuticle"/>
</dbReference>
<dbReference type="Pfam" id="PF00379">
    <property type="entry name" value="Chitin_bind_4"/>
    <property type="match status" value="1"/>
</dbReference>
<dbReference type="PROSITE" id="PS00233">
    <property type="entry name" value="CHIT_BIND_RR_1"/>
    <property type="match status" value="1"/>
</dbReference>
<dbReference type="PANTHER" id="PTHR12236:SF18">
    <property type="entry name" value="CUTICULAR PROTEIN 66D"/>
    <property type="match status" value="1"/>
</dbReference>
<dbReference type="PANTHER" id="PTHR12236">
    <property type="entry name" value="STRUCTURAL CONTITUENT OF CUTICLE"/>
    <property type="match status" value="1"/>
</dbReference>
<dbReference type="EMBL" id="JAJSOF020000015">
    <property type="protein sequence ID" value="KAJ4441144.1"/>
    <property type="molecule type" value="Genomic_DNA"/>
</dbReference>